<evidence type="ECO:0000259" key="5">
    <source>
        <dbReference type="PROSITE" id="PS50222"/>
    </source>
</evidence>
<evidence type="ECO:0000256" key="2">
    <source>
        <dbReference type="ARBA" id="ARBA00022837"/>
    </source>
</evidence>
<protein>
    <submittedName>
        <fullName evidence="6">Alpha-glucuronidase</fullName>
    </submittedName>
</protein>
<evidence type="ECO:0000259" key="4">
    <source>
        <dbReference type="PROSITE" id="PS50132"/>
    </source>
</evidence>
<dbReference type="EMBL" id="JBBJCI010000038">
    <property type="protein sequence ID" value="KAK7250030.1"/>
    <property type="molecule type" value="Genomic_DNA"/>
</dbReference>
<dbReference type="InterPro" id="IPR044926">
    <property type="entry name" value="RGS_subdomain_2"/>
</dbReference>
<evidence type="ECO:0000256" key="3">
    <source>
        <dbReference type="SAM" id="MobiDB-lite"/>
    </source>
</evidence>
<dbReference type="Pfam" id="PF01205">
    <property type="entry name" value="Impact_N"/>
    <property type="match status" value="1"/>
</dbReference>
<feature type="region of interest" description="Disordered" evidence="3">
    <location>
        <begin position="369"/>
        <end position="392"/>
    </location>
</feature>
<dbReference type="PANTHER" id="PTHR16301:SF25">
    <property type="entry name" value="PROTEIN IMPACT"/>
    <property type="match status" value="1"/>
</dbReference>
<dbReference type="InterPro" id="IPR001498">
    <property type="entry name" value="Impact_N"/>
</dbReference>
<dbReference type="InterPro" id="IPR018247">
    <property type="entry name" value="EF_Hand_1_Ca_BS"/>
</dbReference>
<organism evidence="6 7">
    <name type="scientific">Aureococcus anophagefferens</name>
    <name type="common">Harmful bloom alga</name>
    <dbReference type="NCBI Taxonomy" id="44056"/>
    <lineage>
        <taxon>Eukaryota</taxon>
        <taxon>Sar</taxon>
        <taxon>Stramenopiles</taxon>
        <taxon>Ochrophyta</taxon>
        <taxon>Pelagophyceae</taxon>
        <taxon>Pelagomonadales</taxon>
        <taxon>Pelagomonadaceae</taxon>
        <taxon>Aureococcus</taxon>
    </lineage>
</organism>
<reference evidence="6 7" key="1">
    <citation type="submission" date="2024-03" db="EMBL/GenBank/DDBJ databases">
        <title>Aureococcus anophagefferens CCMP1851 and Kratosvirus quantuckense: Draft genome of a second virus-susceptible host strain in the model system.</title>
        <authorList>
            <person name="Chase E."/>
            <person name="Truchon A.R."/>
            <person name="Schepens W."/>
            <person name="Wilhelm S.W."/>
        </authorList>
    </citation>
    <scope>NUCLEOTIDE SEQUENCE [LARGE SCALE GENOMIC DNA]</scope>
    <source>
        <strain evidence="6 7">CCMP1851</strain>
    </source>
</reference>
<feature type="domain" description="EF-hand" evidence="5">
    <location>
        <begin position="676"/>
        <end position="711"/>
    </location>
</feature>
<dbReference type="SUPFAM" id="SSF54211">
    <property type="entry name" value="Ribosomal protein S5 domain 2-like"/>
    <property type="match status" value="1"/>
</dbReference>
<dbReference type="PROSITE" id="PS50132">
    <property type="entry name" value="RGS"/>
    <property type="match status" value="1"/>
</dbReference>
<dbReference type="Proteomes" id="UP001363151">
    <property type="component" value="Unassembled WGS sequence"/>
</dbReference>
<dbReference type="PROSITE" id="PS00018">
    <property type="entry name" value="EF_HAND_1"/>
    <property type="match status" value="1"/>
</dbReference>
<dbReference type="PANTHER" id="PTHR16301">
    <property type="entry name" value="IMPACT-RELATED"/>
    <property type="match status" value="1"/>
</dbReference>
<evidence type="ECO:0000256" key="1">
    <source>
        <dbReference type="ARBA" id="ARBA00007665"/>
    </source>
</evidence>
<dbReference type="Pfam" id="PF00615">
    <property type="entry name" value="RGS"/>
    <property type="match status" value="1"/>
</dbReference>
<dbReference type="InterPro" id="IPR036956">
    <property type="entry name" value="Impact_N_sf"/>
</dbReference>
<evidence type="ECO:0000313" key="6">
    <source>
        <dbReference type="EMBL" id="KAK7250030.1"/>
    </source>
</evidence>
<gene>
    <name evidence="6" type="primary">aguA</name>
    <name evidence="6" type="ORF">SO694_00006062</name>
</gene>
<dbReference type="InterPro" id="IPR036305">
    <property type="entry name" value="RGS_sf"/>
</dbReference>
<dbReference type="InterPro" id="IPR002048">
    <property type="entry name" value="EF_hand_dom"/>
</dbReference>
<dbReference type="InterPro" id="IPR016137">
    <property type="entry name" value="RGS"/>
</dbReference>
<proteinExistence type="inferred from homology"/>
<feature type="compositionally biased region" description="Low complexity" evidence="3">
    <location>
        <begin position="1"/>
        <end position="17"/>
    </location>
</feature>
<comment type="caution">
    <text evidence="6">The sequence shown here is derived from an EMBL/GenBank/DDBJ whole genome shotgun (WGS) entry which is preliminary data.</text>
</comment>
<dbReference type="PROSITE" id="PS50222">
    <property type="entry name" value="EF_HAND_2"/>
    <property type="match status" value="1"/>
</dbReference>
<sequence>MRDPPAALAASRVASSLETGGPASPATTYKPDPKRGKGAGLPGSDDLYLDAALGALNVGVGAEGRPLPSITSTPTVAFKRSRFAGHAAPVASVGDVEFVVAALKGAQRCVPYAYRLAGGAPGAPPEGAREGRDDGGDVGVGDKLLHLLTQWDVENVVLVVTRDDSKSIVGGEALGVRRFKIVIDCAKSVLELCYLDSLRRTLRASRGSGPEFDAAASSVPASAHGAALSAPPPPVPTGVLRRSRSGSSHPVPEEASSLDAASVGSSSKSAAQKPLPEKKPTRPMGPDAPNMMFRPRGPMWKPTRTALGTTADLPEGRDVDSCGIPLTRALGRVNNFRHGFDAQRESPSKIVAMRPLDDETLYAGSVDAAYRDDDDGGASGPAPSPAAYDDEGFGLPRSAVATALPMPPDLDSSLRSEIRAMRQPHAEVELVLRCVAALVDGPRWILRKRSGGPAARAPPYDVDWVDVRFALSEPEINARLACFDASRPPGGAPAAVLGSLVSAGLGPRAMDRLRIRSFVAAEFLPWLWAALAVEIDPDQLAHAISFLPKTIAHPAGTRDDVAGIPGKKLLPPDEPDMQNRVGPRIQADPDPVDRLRATVQECVNRHNKLVELNIGADETFPMDELRALYADADDALFKKAVKLFDWSSKGEAALENVKMFSLLMVALLHPSEAGKMERTTFDIAFAIFDADASGNLEVDEFKAMFRALYQTRVSALKLVYTSKAGHAMLQEFAESELSTENMEFVDAVDAWAAMDDAQRGTLAAGGLLDQFVGEAAKTPVNLPAKATAKLQAEYKAAVDGGVGTLGDAFFEESKKEILKVIEKDTFARFNKDRERMEALMKETFKEVDTDPDVVKAAAEPEVAAAA</sequence>
<accession>A0ABR1GA20</accession>
<dbReference type="Gene3D" id="1.10.167.10">
    <property type="entry name" value="Regulator of G-protein Signalling 4, domain 2"/>
    <property type="match status" value="1"/>
</dbReference>
<dbReference type="Gene3D" id="3.30.230.30">
    <property type="entry name" value="Impact, N-terminal domain"/>
    <property type="match status" value="1"/>
</dbReference>
<dbReference type="SUPFAM" id="SSF48097">
    <property type="entry name" value="Regulator of G-protein signaling, RGS"/>
    <property type="match status" value="1"/>
</dbReference>
<feature type="domain" description="RGS" evidence="4">
    <location>
        <begin position="715"/>
        <end position="829"/>
    </location>
</feature>
<dbReference type="InterPro" id="IPR011992">
    <property type="entry name" value="EF-hand-dom_pair"/>
</dbReference>
<feature type="compositionally biased region" description="Low complexity" evidence="3">
    <location>
        <begin position="255"/>
        <end position="271"/>
    </location>
</feature>
<feature type="region of interest" description="Disordered" evidence="3">
    <location>
        <begin position="223"/>
        <end position="299"/>
    </location>
</feature>
<name>A0ABR1GA20_AURAN</name>
<dbReference type="InterPro" id="IPR020568">
    <property type="entry name" value="Ribosomal_Su5_D2-typ_SF"/>
</dbReference>
<comment type="similarity">
    <text evidence="1">Belongs to the IMPACT family.</text>
</comment>
<dbReference type="SUPFAM" id="SSF47473">
    <property type="entry name" value="EF-hand"/>
    <property type="match status" value="1"/>
</dbReference>
<feature type="region of interest" description="Disordered" evidence="3">
    <location>
        <begin position="1"/>
        <end position="42"/>
    </location>
</feature>
<evidence type="ECO:0000313" key="7">
    <source>
        <dbReference type="Proteomes" id="UP001363151"/>
    </source>
</evidence>
<keyword evidence="2" id="KW-0106">Calcium</keyword>
<keyword evidence="7" id="KW-1185">Reference proteome</keyword>
<dbReference type="InterPro" id="IPR023582">
    <property type="entry name" value="Impact"/>
</dbReference>